<evidence type="ECO:0000313" key="2">
    <source>
        <dbReference type="Proteomes" id="UP000177167"/>
    </source>
</evidence>
<dbReference type="InterPro" id="IPR014710">
    <property type="entry name" value="RmlC-like_jellyroll"/>
</dbReference>
<dbReference type="AlphaFoldDB" id="A0A1F8FDJ6"/>
<sequence>MSERDIVLVMKDDGGTNNILPICRELIIKRGRQIKIFTNGRASERLKGGGLEFMSVNTTEEILANCNNPALLITSMCTKGGVGRDLVPILHGTCPVVAVQDYWGCQLVDSWRDSKFRPDYITVNDQLGADLILKAWPEFDPGHICKTGFPASDWFASINLEKEKASRREIRTKLNTNSEATLIFFPCGIITGASQMLAEILMALEGLIKTVWRFPNGLLFIPRVHPKLKMLAPEEFEPWNNLLIEFDKTLPGIMVFDESVTRADINTLLVASDVVVSDYSTSLFQAGLIGSRVGGKVNISVMYPEVASKEFKSEFGGILDEPPFVTMGCTAKAENRKHLTELLVRSLFYDELRLILGKNQSRYLLTDGKNTQKVVDFLDNLLNQNKTITVGSGQFAHVSRADIVKAVDVPPVVGKRMIPPFDNFKDRPFGIVEDHKLSVGLPEVHVHEDDLWIGLEGEAIFTVGGDLVEPYFYKASDGVENRNEIKGKDIVGGERVVIGPGDVLWIPAGVPHMHTAAGTARLIIYKSPKRN</sequence>
<dbReference type="Gene3D" id="2.60.120.10">
    <property type="entry name" value="Jelly Rolls"/>
    <property type="match status" value="1"/>
</dbReference>
<dbReference type="EMBL" id="MGJP01000003">
    <property type="protein sequence ID" value="OGN10620.1"/>
    <property type="molecule type" value="Genomic_DNA"/>
</dbReference>
<evidence type="ECO:0008006" key="3">
    <source>
        <dbReference type="Google" id="ProtNLM"/>
    </source>
</evidence>
<reference evidence="1 2" key="1">
    <citation type="journal article" date="2016" name="Nat. Commun.">
        <title>Thousands of microbial genomes shed light on interconnected biogeochemical processes in an aquifer system.</title>
        <authorList>
            <person name="Anantharaman K."/>
            <person name="Brown C.T."/>
            <person name="Hug L.A."/>
            <person name="Sharon I."/>
            <person name="Castelle C.J."/>
            <person name="Probst A.J."/>
            <person name="Thomas B.C."/>
            <person name="Singh A."/>
            <person name="Wilkins M.J."/>
            <person name="Karaoz U."/>
            <person name="Brodie E.L."/>
            <person name="Williams K.H."/>
            <person name="Hubbard S.S."/>
            <person name="Banfield J.F."/>
        </authorList>
    </citation>
    <scope>NUCLEOTIDE SEQUENCE [LARGE SCALE GENOMIC DNA]</scope>
</reference>
<dbReference type="InterPro" id="IPR011051">
    <property type="entry name" value="RmlC_Cupin_sf"/>
</dbReference>
<comment type="caution">
    <text evidence="1">The sequence shown here is derived from an EMBL/GenBank/DDBJ whole genome shotgun (WGS) entry which is preliminary data.</text>
</comment>
<name>A0A1F8FDJ6_9BACT</name>
<gene>
    <name evidence="1" type="ORF">A3J46_05425</name>
</gene>
<protein>
    <recommendedName>
        <fullName evidence="3">Cupin type-1 domain-containing protein</fullName>
    </recommendedName>
</protein>
<dbReference type="SUPFAM" id="SSF51182">
    <property type="entry name" value="RmlC-like cupins"/>
    <property type="match status" value="1"/>
</dbReference>
<organism evidence="1 2">
    <name type="scientific">Candidatus Yanofskybacteria bacterium RIFCSPHIGHO2_02_FULL_41_11</name>
    <dbReference type="NCBI Taxonomy" id="1802675"/>
    <lineage>
        <taxon>Bacteria</taxon>
        <taxon>Candidatus Yanofskyibacteriota</taxon>
    </lineage>
</organism>
<proteinExistence type="predicted"/>
<accession>A0A1F8FDJ6</accession>
<dbReference type="Proteomes" id="UP000177167">
    <property type="component" value="Unassembled WGS sequence"/>
</dbReference>
<evidence type="ECO:0000313" key="1">
    <source>
        <dbReference type="EMBL" id="OGN10620.1"/>
    </source>
</evidence>